<dbReference type="InterPro" id="IPR023382">
    <property type="entry name" value="MnmA-like_central_sf"/>
</dbReference>
<dbReference type="InterPro" id="IPR014729">
    <property type="entry name" value="Rossmann-like_a/b/a_fold"/>
</dbReference>
<keyword evidence="2 9" id="KW-0808">Transferase</keyword>
<keyword evidence="1 9" id="KW-0820">tRNA-binding</keyword>
<feature type="domain" description="tRNA-specific 2-thiouridylase MnmA-like central" evidence="11">
    <location>
        <begin position="210"/>
        <end position="276"/>
    </location>
</feature>
<evidence type="ECO:0000259" key="11">
    <source>
        <dbReference type="Pfam" id="PF20259"/>
    </source>
</evidence>
<evidence type="ECO:0000256" key="8">
    <source>
        <dbReference type="ARBA" id="ARBA00051542"/>
    </source>
</evidence>
<evidence type="ECO:0000256" key="6">
    <source>
        <dbReference type="ARBA" id="ARBA00022884"/>
    </source>
</evidence>
<dbReference type="GO" id="GO:0103016">
    <property type="term" value="F:tRNA-uridine 2-sulfurtransferase activity"/>
    <property type="evidence" value="ECO:0007669"/>
    <property type="project" value="UniProtKB-EC"/>
</dbReference>
<gene>
    <name evidence="12" type="primary">txxe 3484-mnmA</name>
    <name evidence="9" type="synonym">mnmA</name>
    <name evidence="12" type="ORF">TXXE_17690</name>
</gene>
<protein>
    <recommendedName>
        <fullName evidence="9">tRNA-specific 2-thiouridylase MnmA</fullName>
        <ecNumber evidence="9">2.8.1.13</ecNumber>
    </recommendedName>
</protein>
<proteinExistence type="inferred from homology"/>
<keyword evidence="5 9" id="KW-0067">ATP-binding</keyword>
<evidence type="ECO:0000256" key="4">
    <source>
        <dbReference type="ARBA" id="ARBA00022741"/>
    </source>
</evidence>
<evidence type="ECO:0000313" key="13">
    <source>
        <dbReference type="Proteomes" id="UP000681526"/>
    </source>
</evidence>
<dbReference type="SUPFAM" id="SSF52402">
    <property type="entry name" value="Adenine nucleotide alpha hydrolases-like"/>
    <property type="match status" value="1"/>
</dbReference>
<accession>A0ABN7S4R3</accession>
<dbReference type="NCBIfam" id="TIGR00420">
    <property type="entry name" value="trmU"/>
    <property type="match status" value="1"/>
</dbReference>
<evidence type="ECO:0000313" key="12">
    <source>
        <dbReference type="EMBL" id="CAG5092153.1"/>
    </source>
</evidence>
<comment type="caution">
    <text evidence="9">Lacks conserved residue(s) required for the propagation of feature annotation.</text>
</comment>
<feature type="site" description="Interaction with tRNA" evidence="9">
    <location>
        <position position="345"/>
    </location>
</feature>
<feature type="domain" description="tRNA-specific 2-thiouridylase MnmA-like C-terminal" evidence="10">
    <location>
        <begin position="286"/>
        <end position="361"/>
    </location>
</feature>
<dbReference type="Gene3D" id="2.30.30.280">
    <property type="entry name" value="Adenine nucleotide alpha hydrolases-like domains"/>
    <property type="match status" value="1"/>
</dbReference>
<comment type="caution">
    <text evidence="12">The sequence shown here is derived from an EMBL/GenBank/DDBJ whole genome shotgun (WGS) entry which is preliminary data.</text>
</comment>
<keyword evidence="6 9" id="KW-0694">RNA-binding</keyword>
<feature type="site" description="Interaction with tRNA" evidence="9">
    <location>
        <position position="130"/>
    </location>
</feature>
<evidence type="ECO:0000256" key="1">
    <source>
        <dbReference type="ARBA" id="ARBA00022555"/>
    </source>
</evidence>
<evidence type="ECO:0000256" key="5">
    <source>
        <dbReference type="ARBA" id="ARBA00022840"/>
    </source>
</evidence>
<keyword evidence="4 9" id="KW-0547">Nucleotide-binding</keyword>
<comment type="catalytic activity">
    <reaction evidence="8 9">
        <text>S-sulfanyl-L-cysteinyl-[protein] + uridine(34) in tRNA + AH2 + ATP = 2-thiouridine(34) in tRNA + L-cysteinyl-[protein] + A + AMP + diphosphate + H(+)</text>
        <dbReference type="Rhea" id="RHEA:47032"/>
        <dbReference type="Rhea" id="RHEA-COMP:10131"/>
        <dbReference type="Rhea" id="RHEA-COMP:11726"/>
        <dbReference type="Rhea" id="RHEA-COMP:11727"/>
        <dbReference type="Rhea" id="RHEA-COMP:11728"/>
        <dbReference type="ChEBI" id="CHEBI:13193"/>
        <dbReference type="ChEBI" id="CHEBI:15378"/>
        <dbReference type="ChEBI" id="CHEBI:17499"/>
        <dbReference type="ChEBI" id="CHEBI:29950"/>
        <dbReference type="ChEBI" id="CHEBI:30616"/>
        <dbReference type="ChEBI" id="CHEBI:33019"/>
        <dbReference type="ChEBI" id="CHEBI:61963"/>
        <dbReference type="ChEBI" id="CHEBI:65315"/>
        <dbReference type="ChEBI" id="CHEBI:87170"/>
        <dbReference type="ChEBI" id="CHEBI:456215"/>
        <dbReference type="EC" id="2.8.1.13"/>
    </reaction>
</comment>
<dbReference type="Pfam" id="PF20259">
    <property type="entry name" value="tRNA_Me_trans_M"/>
    <property type="match status" value="1"/>
</dbReference>
<dbReference type="InterPro" id="IPR004506">
    <property type="entry name" value="MnmA-like"/>
</dbReference>
<dbReference type="EC" id="2.8.1.13" evidence="9"/>
<organism evidence="12 13">
    <name type="scientific">Thermobacillus xylanilyticus</name>
    <dbReference type="NCBI Taxonomy" id="76633"/>
    <lineage>
        <taxon>Bacteria</taxon>
        <taxon>Bacillati</taxon>
        <taxon>Bacillota</taxon>
        <taxon>Bacilli</taxon>
        <taxon>Bacillales</taxon>
        <taxon>Paenibacillaceae</taxon>
        <taxon>Thermobacillus</taxon>
    </lineage>
</organism>
<keyword evidence="13" id="KW-1185">Reference proteome</keyword>
<dbReference type="NCBIfam" id="NF001138">
    <property type="entry name" value="PRK00143.1"/>
    <property type="match status" value="1"/>
</dbReference>
<dbReference type="Proteomes" id="UP000681526">
    <property type="component" value="Unassembled WGS sequence"/>
</dbReference>
<reference evidence="12 13" key="1">
    <citation type="submission" date="2021-04" db="EMBL/GenBank/DDBJ databases">
        <authorList>
            <person name="Rakotoarivonina H."/>
        </authorList>
    </citation>
    <scope>NUCLEOTIDE SEQUENCE [LARGE SCALE GENOMIC DNA]</scope>
    <source>
        <strain evidence="12 13">XE</strain>
    </source>
</reference>
<dbReference type="CDD" id="cd01998">
    <property type="entry name" value="MnmA_TRMU-like"/>
    <property type="match status" value="1"/>
</dbReference>
<evidence type="ECO:0000256" key="7">
    <source>
        <dbReference type="ARBA" id="ARBA00023157"/>
    </source>
</evidence>
<dbReference type="InterPro" id="IPR046885">
    <property type="entry name" value="MnmA-like_C"/>
</dbReference>
<feature type="binding site" evidence="9">
    <location>
        <begin position="14"/>
        <end position="21"/>
    </location>
    <ligand>
        <name>ATP</name>
        <dbReference type="ChEBI" id="CHEBI:30616"/>
    </ligand>
</feature>
<keyword evidence="9" id="KW-0963">Cytoplasm</keyword>
<feature type="binding site" evidence="9">
    <location>
        <position position="40"/>
    </location>
    <ligand>
        <name>ATP</name>
        <dbReference type="ChEBI" id="CHEBI:30616"/>
    </ligand>
</feature>
<evidence type="ECO:0000259" key="10">
    <source>
        <dbReference type="Pfam" id="PF20258"/>
    </source>
</evidence>
<feature type="active site" description="Cysteine persulfide intermediate" evidence="9">
    <location>
        <position position="201"/>
    </location>
</feature>
<evidence type="ECO:0000256" key="2">
    <source>
        <dbReference type="ARBA" id="ARBA00022679"/>
    </source>
</evidence>
<name>A0ABN7S4R3_THEXY</name>
<evidence type="ECO:0000256" key="3">
    <source>
        <dbReference type="ARBA" id="ARBA00022694"/>
    </source>
</evidence>
<comment type="function">
    <text evidence="9">Catalyzes the 2-thiolation of uridine at the wobble position (U34) of tRNA, leading to the formation of s(2)U34.</text>
</comment>
<feature type="region of interest" description="Interaction with tRNA" evidence="9">
    <location>
        <begin position="312"/>
        <end position="313"/>
    </location>
</feature>
<comment type="subcellular location">
    <subcellularLocation>
        <location evidence="9">Cytoplasm</location>
    </subcellularLocation>
</comment>
<feature type="region of interest" description="Interaction with tRNA" evidence="9">
    <location>
        <begin position="151"/>
        <end position="153"/>
    </location>
</feature>
<dbReference type="PANTHER" id="PTHR11933:SF5">
    <property type="entry name" value="MITOCHONDRIAL TRNA-SPECIFIC 2-THIOURIDYLASE 1"/>
    <property type="match status" value="1"/>
</dbReference>
<feature type="region of interest" description="Interaction with target base in tRNA" evidence="9">
    <location>
        <begin position="100"/>
        <end position="102"/>
    </location>
</feature>
<dbReference type="InterPro" id="IPR046884">
    <property type="entry name" value="MnmA-like_central"/>
</dbReference>
<dbReference type="RefSeq" id="WP_425315988.1">
    <property type="nucleotide sequence ID" value="NZ_CAJRAY010000091.1"/>
</dbReference>
<comment type="similarity">
    <text evidence="9">Belongs to the MnmA/TRMU family.</text>
</comment>
<dbReference type="Gene3D" id="2.40.30.10">
    <property type="entry name" value="Translation factors"/>
    <property type="match status" value="1"/>
</dbReference>
<dbReference type="Gene3D" id="3.40.50.620">
    <property type="entry name" value="HUPs"/>
    <property type="match status" value="1"/>
</dbReference>
<dbReference type="EMBL" id="CAJRAY010000091">
    <property type="protein sequence ID" value="CAG5092153.1"/>
    <property type="molecule type" value="Genomic_DNA"/>
</dbReference>
<dbReference type="Pfam" id="PF03054">
    <property type="entry name" value="tRNA_Me_trans"/>
    <property type="match status" value="1"/>
</dbReference>
<dbReference type="PANTHER" id="PTHR11933">
    <property type="entry name" value="TRNA 5-METHYLAMINOMETHYL-2-THIOURIDYLATE -METHYLTRANSFERASE"/>
    <property type="match status" value="1"/>
</dbReference>
<feature type="active site" description="Nucleophile" evidence="9">
    <location>
        <position position="105"/>
    </location>
</feature>
<keyword evidence="7" id="KW-1015">Disulfide bond</keyword>
<evidence type="ECO:0000256" key="9">
    <source>
        <dbReference type="HAMAP-Rule" id="MF_00144"/>
    </source>
</evidence>
<sequence length="378" mass="41593">MMTKDPSKTRVVVGMSGGVDSSVAALLLKQQGYDVVGVFMKNWDDTDEFGRCTADEDAEDVRRVCSQIGIPMYTVNFEKPYYDKVFAYFLAEYERGRTPNPDVMCNREIKFGEFLEKALELGADFLATGHYAQIDRAGGSVRLLRGADPNKDQTYFLHALSQRQLGKAMFPIGHLKKPEVRRIAAEAGLATAGKKDSTGICFIGERNFREFLSNYLPARPGNIVDLTTGKVMGRHDGLMYYTLGQRQGLGIGGTGTGEPWFVADKDLERNELLVVQGDRHPALYSNGLTASGVNWIPPHKPEGPFRCTAKFRYRQPDQGVTVTLHEDGTAEVVFDSPQRAVTPGQAVVFYDGDECLGGGTIERVHKNDPAALAPGAVR</sequence>
<feature type="binding site" evidence="9">
    <location>
        <position position="129"/>
    </location>
    <ligand>
        <name>ATP</name>
        <dbReference type="ChEBI" id="CHEBI:30616"/>
    </ligand>
</feature>
<keyword evidence="3 9" id="KW-0819">tRNA processing</keyword>
<dbReference type="Pfam" id="PF20258">
    <property type="entry name" value="tRNA_Me_trans_C"/>
    <property type="match status" value="1"/>
</dbReference>
<dbReference type="HAMAP" id="MF_00144">
    <property type="entry name" value="tRNA_thiouridyl_MnmA"/>
    <property type="match status" value="1"/>
</dbReference>